<evidence type="ECO:0000313" key="2">
    <source>
        <dbReference type="Proteomes" id="UP001152531"/>
    </source>
</evidence>
<evidence type="ECO:0000313" key="1">
    <source>
        <dbReference type="EMBL" id="CAH6720979.1"/>
    </source>
</evidence>
<protein>
    <submittedName>
        <fullName evidence="1">Protein translocation protein Sec63p</fullName>
    </submittedName>
</protein>
<sequence>MSEYSYDEQGDVWPYFLIAILSVILIPLTINYVYNVLNYQQSIIKINSKVEGSIVENNDSLDLPTVKKTTRSRIFNKTLIVIIIGWASVIYVLINLTKSADMSSIFDPYEILGISSSSTEKQIKSHYRKLSLIYHPDKIPKNLSEGEREKMEQDFVRLNKAYKALTDEVTRENFLKFGHPDGKQEVTNGIALPKFLVEGKSSLIMIGFYIVLIGVLLPFIVGSWWNNVKSYTSHGLHVKSADLFTKFFTDRNPGKVITPKFLLSIFFKTFEIQKLNISESEYNKILESYTSRDFSNAHSKTFDVVSSLPDLIDKFNEIAIFFRQYDVILVSLELKKSIIQAVKFTGKHHDILQLPYVDRATVESQPIKRLGKLFTLKNEELKKVLGIKDDAKLKKCMEIAEKICSLRIVSSEFQVPGEDIVPPTAKSHINLKFLVKSPKLKSCPDLKDEEIKDDFNENIEYLKDPSVVNKSAPLLPISYSPFFPDDLRNSWNGILINQKDNKIVEGSTIINLTNVDLSNVSLTQEEWIKGKVYDEKTKQGVLKLNNFNIPVTQPTPAGPGSYPFRLILKNNAYFGVDLDIPLYMEVKNPPPVPLNKDKILGKNVDDDDDSDSDISDPDEDTLAGALSALRGGKVKKIEEIKDDEEEEEDDEDEDVFTDINTDTEDEDE</sequence>
<name>A0ACA9Y7K7_9ASCO</name>
<accession>A0ACA9Y7K7</accession>
<keyword evidence="2" id="KW-1185">Reference proteome</keyword>
<dbReference type="EMBL" id="CALSDN010000005">
    <property type="protein sequence ID" value="CAH6720979.1"/>
    <property type="molecule type" value="Genomic_DNA"/>
</dbReference>
<proteinExistence type="predicted"/>
<organism evidence="1 2">
    <name type="scientific">[Candida] jaroonii</name>
    <dbReference type="NCBI Taxonomy" id="467808"/>
    <lineage>
        <taxon>Eukaryota</taxon>
        <taxon>Fungi</taxon>
        <taxon>Dikarya</taxon>
        <taxon>Ascomycota</taxon>
        <taxon>Saccharomycotina</taxon>
        <taxon>Pichiomycetes</taxon>
        <taxon>Debaryomycetaceae</taxon>
        <taxon>Yamadazyma</taxon>
    </lineage>
</organism>
<gene>
    <name evidence="1" type="ORF">CLIB1444_05S00914</name>
</gene>
<reference evidence="1" key="1">
    <citation type="submission" date="2022-06" db="EMBL/GenBank/DDBJ databases">
        <authorList>
            <person name="Legras J.-L."/>
            <person name="Devillers H."/>
            <person name="Grondin C."/>
        </authorList>
    </citation>
    <scope>NUCLEOTIDE SEQUENCE</scope>
    <source>
        <strain evidence="1">CLIB 1444</strain>
    </source>
</reference>
<comment type="caution">
    <text evidence="1">The sequence shown here is derived from an EMBL/GenBank/DDBJ whole genome shotgun (WGS) entry which is preliminary data.</text>
</comment>
<dbReference type="Proteomes" id="UP001152531">
    <property type="component" value="Unassembled WGS sequence"/>
</dbReference>